<sequence>MSTSSSLSLSLSLSVVPPAAESLSVMNTHIASCMARLLLPVHSLTTVSEKTRWESLASCTLQPVPQLSPTGKSYRSLAVLAVARGNKGGYFLMSNALQKFKKGQRCVSWNPFPLDHWTDPLNKVGDAPSSRLLSVCSNHSSVSCLFGHVVQPAVEMLQARAYLHWYQHYGVEEQDFQQALDACSAVMQEYDTQ</sequence>
<keyword evidence="7" id="KW-1185">Reference proteome</keyword>
<evidence type="ECO:0000313" key="7">
    <source>
        <dbReference type="Proteomes" id="UP000472277"/>
    </source>
</evidence>
<accession>A0A674BUU8</accession>
<evidence type="ECO:0000313" key="6">
    <source>
        <dbReference type="Ensembl" id="ENSSTUP00000075022.1"/>
    </source>
</evidence>
<reference evidence="6" key="2">
    <citation type="submission" date="2025-09" db="UniProtKB">
        <authorList>
            <consortium name="Ensembl"/>
        </authorList>
    </citation>
    <scope>IDENTIFICATION</scope>
</reference>
<keyword evidence="3" id="KW-0547">Nucleotide-binding</keyword>
<reference evidence="6" key="1">
    <citation type="submission" date="2025-08" db="UniProtKB">
        <authorList>
            <consortium name="Ensembl"/>
        </authorList>
    </citation>
    <scope>IDENTIFICATION</scope>
</reference>
<evidence type="ECO:0000256" key="4">
    <source>
        <dbReference type="ARBA" id="ARBA00023134"/>
    </source>
</evidence>
<dbReference type="Ensembl" id="ENSSTUT00000079768.1">
    <property type="protein sequence ID" value="ENSSTUP00000075022.1"/>
    <property type="gene ID" value="ENSSTUG00000032943.1"/>
</dbReference>
<keyword evidence="5" id="KW-0732">Signal</keyword>
<dbReference type="GO" id="GO:0005525">
    <property type="term" value="F:GTP binding"/>
    <property type="evidence" value="ECO:0007669"/>
    <property type="project" value="UniProtKB-KW"/>
</dbReference>
<evidence type="ECO:0000256" key="5">
    <source>
        <dbReference type="SAM" id="SignalP"/>
    </source>
</evidence>
<dbReference type="Gene3D" id="1.10.287.600">
    <property type="entry name" value="Helix hairpin bin"/>
    <property type="match status" value="1"/>
</dbReference>
<feature type="chain" id="PRO_5025422663" description="Tubulin/FtsZ 2-layer sandwich domain-containing protein" evidence="5">
    <location>
        <begin position="23"/>
        <end position="193"/>
    </location>
</feature>
<dbReference type="Proteomes" id="UP000472277">
    <property type="component" value="Unassembled WGS sequence"/>
</dbReference>
<keyword evidence="2" id="KW-0493">Microtubule</keyword>
<organism evidence="6 7">
    <name type="scientific">Salmo trutta</name>
    <name type="common">Brown trout</name>
    <dbReference type="NCBI Taxonomy" id="8032"/>
    <lineage>
        <taxon>Eukaryota</taxon>
        <taxon>Metazoa</taxon>
        <taxon>Chordata</taxon>
        <taxon>Craniata</taxon>
        <taxon>Vertebrata</taxon>
        <taxon>Euteleostomi</taxon>
        <taxon>Actinopterygii</taxon>
        <taxon>Neopterygii</taxon>
        <taxon>Teleostei</taxon>
        <taxon>Protacanthopterygii</taxon>
        <taxon>Salmoniformes</taxon>
        <taxon>Salmonidae</taxon>
        <taxon>Salmoninae</taxon>
        <taxon>Salmo</taxon>
    </lineage>
</organism>
<dbReference type="SUPFAM" id="SSF55307">
    <property type="entry name" value="Tubulin C-terminal domain-like"/>
    <property type="match status" value="1"/>
</dbReference>
<protein>
    <recommendedName>
        <fullName evidence="8">Tubulin/FtsZ 2-layer sandwich domain-containing protein</fullName>
    </recommendedName>
</protein>
<evidence type="ECO:0008006" key="8">
    <source>
        <dbReference type="Google" id="ProtNLM"/>
    </source>
</evidence>
<name>A0A674BUU8_SALTR</name>
<evidence type="ECO:0000256" key="3">
    <source>
        <dbReference type="ARBA" id="ARBA00022741"/>
    </source>
</evidence>
<evidence type="ECO:0000256" key="2">
    <source>
        <dbReference type="ARBA" id="ARBA00022701"/>
    </source>
</evidence>
<dbReference type="InterPro" id="IPR023123">
    <property type="entry name" value="Tubulin_C"/>
</dbReference>
<dbReference type="GeneTree" id="ENSGT00940000166800"/>
<proteinExistence type="inferred from homology"/>
<feature type="signal peptide" evidence="5">
    <location>
        <begin position="1"/>
        <end position="22"/>
    </location>
</feature>
<dbReference type="InterPro" id="IPR008280">
    <property type="entry name" value="Tub_FtsZ_C"/>
</dbReference>
<dbReference type="GO" id="GO:0005874">
    <property type="term" value="C:microtubule"/>
    <property type="evidence" value="ECO:0007669"/>
    <property type="project" value="UniProtKB-KW"/>
</dbReference>
<evidence type="ECO:0000256" key="1">
    <source>
        <dbReference type="ARBA" id="ARBA00009636"/>
    </source>
</evidence>
<comment type="similarity">
    <text evidence="1">Belongs to the tubulin family.</text>
</comment>
<dbReference type="AlphaFoldDB" id="A0A674BUU8"/>
<keyword evidence="4" id="KW-0342">GTP-binding</keyword>